<organism evidence="1">
    <name type="scientific">bioreactor metagenome</name>
    <dbReference type="NCBI Taxonomy" id="1076179"/>
    <lineage>
        <taxon>unclassified sequences</taxon>
        <taxon>metagenomes</taxon>
        <taxon>ecological metagenomes</taxon>
    </lineage>
</organism>
<protein>
    <submittedName>
        <fullName evidence="1">Uncharacterized protein</fullName>
    </submittedName>
</protein>
<reference evidence="1" key="1">
    <citation type="submission" date="2019-08" db="EMBL/GenBank/DDBJ databases">
        <authorList>
            <person name="Kucharzyk K."/>
            <person name="Murdoch R.W."/>
            <person name="Higgins S."/>
            <person name="Loffler F."/>
        </authorList>
    </citation>
    <scope>NUCLEOTIDE SEQUENCE</scope>
</reference>
<evidence type="ECO:0000313" key="1">
    <source>
        <dbReference type="EMBL" id="MPM40925.1"/>
    </source>
</evidence>
<dbReference type="AlphaFoldDB" id="A0A644ZJ65"/>
<dbReference type="EMBL" id="VSSQ01009180">
    <property type="protein sequence ID" value="MPM40925.1"/>
    <property type="molecule type" value="Genomic_DNA"/>
</dbReference>
<accession>A0A644ZJ65</accession>
<comment type="caution">
    <text evidence="1">The sequence shown here is derived from an EMBL/GenBank/DDBJ whole genome shotgun (WGS) entry which is preliminary data.</text>
</comment>
<name>A0A644ZJ65_9ZZZZ</name>
<gene>
    <name evidence="1" type="ORF">SDC9_87574</name>
</gene>
<proteinExistence type="predicted"/>
<sequence length="41" mass="4729">MCIQNLLYIDNILFITNKGMSNKIDVLLYGKKYILLIPLGQ</sequence>